<keyword evidence="2" id="KW-1185">Reference proteome</keyword>
<reference evidence="1 2" key="1">
    <citation type="journal article" date="2010" name="Science">
        <title>Genomic comparison of the ants Camponotus floridanus and Harpegnathos saltator.</title>
        <authorList>
            <person name="Bonasio R."/>
            <person name="Zhang G."/>
            <person name="Ye C."/>
            <person name="Mutti N.S."/>
            <person name="Fang X."/>
            <person name="Qin N."/>
            <person name="Donahue G."/>
            <person name="Yang P."/>
            <person name="Li Q."/>
            <person name="Li C."/>
            <person name="Zhang P."/>
            <person name="Huang Z."/>
            <person name="Berger S.L."/>
            <person name="Reinberg D."/>
            <person name="Wang J."/>
            <person name="Liebig J."/>
        </authorList>
    </citation>
    <scope>NUCLEOTIDE SEQUENCE [LARGE SCALE GENOMIC DNA]</scope>
    <source>
        <strain evidence="2">C129</strain>
    </source>
</reference>
<evidence type="ECO:0000313" key="2">
    <source>
        <dbReference type="Proteomes" id="UP000000311"/>
    </source>
</evidence>
<gene>
    <name evidence="1" type="ORF">EAG_11357</name>
</gene>
<evidence type="ECO:0000313" key="1">
    <source>
        <dbReference type="EMBL" id="EFN73546.1"/>
    </source>
</evidence>
<dbReference type="OrthoDB" id="7605339at2759"/>
<dbReference type="OMA" id="FDKHAIS"/>
<dbReference type="Proteomes" id="UP000000311">
    <property type="component" value="Unassembled WGS sequence"/>
</dbReference>
<dbReference type="AlphaFoldDB" id="E1ZZ27"/>
<dbReference type="EMBL" id="GL435281">
    <property type="protein sequence ID" value="EFN73546.1"/>
    <property type="molecule type" value="Genomic_DNA"/>
</dbReference>
<accession>E1ZZ27</accession>
<dbReference type="InParanoid" id="E1ZZ27"/>
<sequence>MRRELYVDNRNNSYFYSINFRLCIKMDIRENIKKVTSLDYIDDNAEFFRLSGLSQAAKDRMMNDRKVKTPKNIHLLEDSDDDKNYVDDNFINNKVKPTFDKHAISAAIKEVNGGRDLSNKYWEKYYMRQIENIINSEKNISEETSDHNNITHEMVNGNIMGNNEYNNDGQVKLVPLYEDPDVFVHPLQMGIDEKKHKDVDFNISRIGKKKKITPQEHFLEATTDDDFNFVKKEKNT</sequence>
<organism evidence="2">
    <name type="scientific">Camponotus floridanus</name>
    <name type="common">Florida carpenter ant</name>
    <dbReference type="NCBI Taxonomy" id="104421"/>
    <lineage>
        <taxon>Eukaryota</taxon>
        <taxon>Metazoa</taxon>
        <taxon>Ecdysozoa</taxon>
        <taxon>Arthropoda</taxon>
        <taxon>Hexapoda</taxon>
        <taxon>Insecta</taxon>
        <taxon>Pterygota</taxon>
        <taxon>Neoptera</taxon>
        <taxon>Endopterygota</taxon>
        <taxon>Hymenoptera</taxon>
        <taxon>Apocrita</taxon>
        <taxon>Aculeata</taxon>
        <taxon>Formicoidea</taxon>
        <taxon>Formicidae</taxon>
        <taxon>Formicinae</taxon>
        <taxon>Camponotus</taxon>
    </lineage>
</organism>
<protein>
    <submittedName>
        <fullName evidence="1">Uncharacterized protein</fullName>
    </submittedName>
</protein>
<proteinExistence type="predicted"/>
<name>E1ZZ27_CAMFO</name>